<dbReference type="InterPro" id="IPR006037">
    <property type="entry name" value="RCK_C"/>
</dbReference>
<name>A0A850TAB9_9BACT</name>
<evidence type="ECO:0000313" key="10">
    <source>
        <dbReference type="Proteomes" id="UP000553343"/>
    </source>
</evidence>
<feature type="transmembrane region" description="Helical" evidence="6">
    <location>
        <begin position="290"/>
        <end position="312"/>
    </location>
</feature>
<dbReference type="InterPro" id="IPR036721">
    <property type="entry name" value="RCK_C_sf"/>
</dbReference>
<evidence type="ECO:0000256" key="3">
    <source>
        <dbReference type="ARBA" id="ARBA00022692"/>
    </source>
</evidence>
<evidence type="ECO:0000256" key="2">
    <source>
        <dbReference type="ARBA" id="ARBA00022538"/>
    </source>
</evidence>
<keyword evidence="5 6" id="KW-0472">Membrane</keyword>
<dbReference type="PROSITE" id="PS51094">
    <property type="entry name" value="PTS_EIIA_TYPE_2"/>
    <property type="match status" value="1"/>
</dbReference>
<dbReference type="Proteomes" id="UP000553343">
    <property type="component" value="Unassembled WGS sequence"/>
</dbReference>
<dbReference type="Pfam" id="PF02254">
    <property type="entry name" value="TrkA_N"/>
    <property type="match status" value="1"/>
</dbReference>
<evidence type="ECO:0000259" key="7">
    <source>
        <dbReference type="PROSITE" id="PS51094"/>
    </source>
</evidence>
<gene>
    <name evidence="9" type="ORF">HXW94_16385</name>
</gene>
<dbReference type="RefSeq" id="WP_178367993.1">
    <property type="nucleotide sequence ID" value="NZ_JACADJ010000083.1"/>
</dbReference>
<sequence>MDFLVFAAGFCIIALAARQIGDTFKQAGFPLISGFLFTGIIAGPHVLHLIPGQAVSTLTFVDQVSLGLIAFAAGGELYLKGLKSRLTAIGWITSGLVISTFTMGSLALFALAGHIPFMAAMPVSGRVAVALIAGAILVARSPSSAIAIINEIRAKGRFTKTVMGVTVIMDVVVIVLFATAITTADALLTGLSWNTGFVFFLILEIALSIALGIPVAGIICFILRVPASFVLKSTLILLTGYLVFVGSLALRAYTHHKMNIEILVEPLLVCMVTGFLTANSRKYRKEFLELLHRTGPGVYIAFFTLTGASIRLDILVDTWPITLILFGVRVFAIFTGSFLGGRLAGISAQNSRTYWMAFITQAGLGLGLAKEVAIEFPQWGAAFSTMMISVIILNEIIGPPLFKLAIKRMKEDHSPARPNADTAPKNVVIFGTDSQSTALAHTLFSHGWQVKLAQPKGGSTLAGLENSPRIPVQVVDGFDRNALEKIQCQTATAIVTLLSDRENLDICETAFEHFATQTLVARLNDRSNLGAFADLNVLVVDPSTAIVGLLDHFVRAPGAASLLMGFQRGRDVADITVRNPDLAGLSLRDLRLPFDSVIMAVRRRGTLYVPHGFTRLESGDRVTVMGTTAALKEIALRFDRHEGQAALNLMEKAVPEQLKQDGETPYLIENGQRDRFDLLVEKAVVADLKQEMDKNTFFEQAAKQLSKQVNISASTLFEMLSQRENEMTTVLAPGLAIPHIIIEGENQFGMLIVRSKKGIIFSPQTPSVHAAFVLVGTRDERNFHLEALSAIAKIVMDPRFDDKWLRARSVKALKALLLNADRNGRLPES</sequence>
<comment type="subcellular location">
    <subcellularLocation>
        <location evidence="1">Membrane</location>
        <topology evidence="1">Multi-pass membrane protein</topology>
    </subcellularLocation>
</comment>
<dbReference type="PROSITE" id="PS51202">
    <property type="entry name" value="RCK_C"/>
    <property type="match status" value="1"/>
</dbReference>
<dbReference type="GO" id="GO:0015297">
    <property type="term" value="F:antiporter activity"/>
    <property type="evidence" value="ECO:0007669"/>
    <property type="project" value="InterPro"/>
</dbReference>
<keyword evidence="2" id="KW-0630">Potassium</keyword>
<feature type="transmembrane region" description="Helical" evidence="6">
    <location>
        <begin position="196"/>
        <end position="223"/>
    </location>
</feature>
<keyword evidence="10" id="KW-1185">Reference proteome</keyword>
<proteinExistence type="predicted"/>
<dbReference type="PANTHER" id="PTHR43021">
    <property type="entry name" value="NA(+)/H(+) ANTIPORTER-RELATED"/>
    <property type="match status" value="1"/>
</dbReference>
<dbReference type="AlphaFoldDB" id="A0A850TAB9"/>
<dbReference type="Gene3D" id="3.40.930.10">
    <property type="entry name" value="Mannitol-specific EII, Chain A"/>
    <property type="match status" value="1"/>
</dbReference>
<dbReference type="GO" id="GO:0008324">
    <property type="term" value="F:monoatomic cation transmembrane transporter activity"/>
    <property type="evidence" value="ECO:0007669"/>
    <property type="project" value="InterPro"/>
</dbReference>
<dbReference type="Pfam" id="PF00999">
    <property type="entry name" value="Na_H_Exchanger"/>
    <property type="match status" value="1"/>
</dbReference>
<comment type="caution">
    <text evidence="9">The sequence shown here is derived from an EMBL/GenBank/DDBJ whole genome shotgun (WGS) entry which is preliminary data.</text>
</comment>
<dbReference type="GO" id="GO:0016020">
    <property type="term" value="C:membrane"/>
    <property type="evidence" value="ECO:0007669"/>
    <property type="project" value="UniProtKB-SubCell"/>
</dbReference>
<feature type="transmembrane region" description="Helical" evidence="6">
    <location>
        <begin position="381"/>
        <end position="402"/>
    </location>
</feature>
<dbReference type="InterPro" id="IPR036291">
    <property type="entry name" value="NAD(P)-bd_dom_sf"/>
</dbReference>
<feature type="domain" description="PTS EIIA type-2" evidence="7">
    <location>
        <begin position="677"/>
        <end position="820"/>
    </location>
</feature>
<evidence type="ECO:0000256" key="5">
    <source>
        <dbReference type="ARBA" id="ARBA00023136"/>
    </source>
</evidence>
<feature type="transmembrane region" description="Helical" evidence="6">
    <location>
        <begin position="28"/>
        <end position="50"/>
    </location>
</feature>
<keyword evidence="4 6" id="KW-1133">Transmembrane helix</keyword>
<keyword evidence="2" id="KW-0406">Ion transport</keyword>
<dbReference type="InterPro" id="IPR016152">
    <property type="entry name" value="PTrfase/Anion_transptr"/>
</dbReference>
<feature type="transmembrane region" description="Helical" evidence="6">
    <location>
        <begin position="235"/>
        <end position="254"/>
    </location>
</feature>
<keyword evidence="2" id="KW-0813">Transport</keyword>
<keyword evidence="2" id="KW-0633">Potassium transport</keyword>
<keyword evidence="9" id="KW-0762">Sugar transport</keyword>
<dbReference type="InterPro" id="IPR038770">
    <property type="entry name" value="Na+/solute_symporter_sf"/>
</dbReference>
<feature type="transmembrane region" description="Helical" evidence="6">
    <location>
        <begin position="260"/>
        <end position="278"/>
    </location>
</feature>
<dbReference type="EMBL" id="JACADJ010000083">
    <property type="protein sequence ID" value="NWH06542.1"/>
    <property type="molecule type" value="Genomic_DNA"/>
</dbReference>
<feature type="transmembrane region" description="Helical" evidence="6">
    <location>
        <begin position="318"/>
        <end position="341"/>
    </location>
</feature>
<feature type="transmembrane region" description="Helical" evidence="6">
    <location>
        <begin position="127"/>
        <end position="149"/>
    </location>
</feature>
<dbReference type="PANTHER" id="PTHR43021:SF2">
    <property type="entry name" value="CATION_H+ EXCHANGER DOMAIN-CONTAINING PROTEIN"/>
    <property type="match status" value="1"/>
</dbReference>
<feature type="transmembrane region" description="Helical" evidence="6">
    <location>
        <begin position="88"/>
        <end position="115"/>
    </location>
</feature>
<dbReference type="InterPro" id="IPR002178">
    <property type="entry name" value="PTS_EIIA_type-2_dom"/>
</dbReference>
<dbReference type="SUPFAM" id="SSF116726">
    <property type="entry name" value="TrkA C-terminal domain-like"/>
    <property type="match status" value="1"/>
</dbReference>
<accession>A0A850TAB9</accession>
<dbReference type="InterPro" id="IPR003148">
    <property type="entry name" value="RCK_N"/>
</dbReference>
<evidence type="ECO:0000259" key="8">
    <source>
        <dbReference type="PROSITE" id="PS51202"/>
    </source>
</evidence>
<protein>
    <submittedName>
        <fullName evidence="9">PTS sugar transporter subunit IIA</fullName>
    </submittedName>
</protein>
<feature type="domain" description="RCK C-terminal" evidence="8">
    <location>
        <begin position="557"/>
        <end position="640"/>
    </location>
</feature>
<dbReference type="GO" id="GO:0006813">
    <property type="term" value="P:potassium ion transport"/>
    <property type="evidence" value="ECO:0007669"/>
    <property type="project" value="UniProtKB-KW"/>
</dbReference>
<dbReference type="SUPFAM" id="SSF55804">
    <property type="entry name" value="Phoshotransferase/anion transport protein"/>
    <property type="match status" value="1"/>
</dbReference>
<evidence type="ECO:0000256" key="1">
    <source>
        <dbReference type="ARBA" id="ARBA00004141"/>
    </source>
</evidence>
<evidence type="ECO:0000256" key="4">
    <source>
        <dbReference type="ARBA" id="ARBA00022989"/>
    </source>
</evidence>
<evidence type="ECO:0000256" key="6">
    <source>
        <dbReference type="SAM" id="Phobius"/>
    </source>
</evidence>
<evidence type="ECO:0000313" key="9">
    <source>
        <dbReference type="EMBL" id="NWH06542.1"/>
    </source>
</evidence>
<reference evidence="9 10" key="1">
    <citation type="submission" date="2020-06" db="EMBL/GenBank/DDBJ databases">
        <title>High-quality draft genome of sulfate reducer Desulfobacter latus type strain AcrS2 isolated from marine sediment.</title>
        <authorList>
            <person name="Hoppe M."/>
            <person name="Larsen C.K."/>
            <person name="Marshall I.P.G."/>
            <person name="Schramm A."/>
            <person name="Marietou A.G."/>
        </authorList>
    </citation>
    <scope>NUCLEOTIDE SEQUENCE [LARGE SCALE GENOMIC DNA]</scope>
    <source>
        <strain evidence="9 10">AcRS2</strain>
    </source>
</reference>
<organism evidence="9 10">
    <name type="scientific">Desulfobacter latus</name>
    <dbReference type="NCBI Taxonomy" id="2292"/>
    <lineage>
        <taxon>Bacteria</taxon>
        <taxon>Pseudomonadati</taxon>
        <taxon>Thermodesulfobacteriota</taxon>
        <taxon>Desulfobacteria</taxon>
        <taxon>Desulfobacterales</taxon>
        <taxon>Desulfobacteraceae</taxon>
        <taxon>Desulfobacter</taxon>
    </lineage>
</organism>
<dbReference type="Gene3D" id="3.30.70.1450">
    <property type="entry name" value="Regulator of K+ conductance, C-terminal domain"/>
    <property type="match status" value="1"/>
</dbReference>
<dbReference type="Pfam" id="PF00359">
    <property type="entry name" value="PTS_EIIA_2"/>
    <property type="match status" value="1"/>
</dbReference>
<dbReference type="SUPFAM" id="SSF51735">
    <property type="entry name" value="NAD(P)-binding Rossmann-fold domains"/>
    <property type="match status" value="1"/>
</dbReference>
<dbReference type="Gene3D" id="3.40.50.720">
    <property type="entry name" value="NAD(P)-binding Rossmann-like Domain"/>
    <property type="match status" value="1"/>
</dbReference>
<feature type="transmembrane region" description="Helical" evidence="6">
    <location>
        <begin position="161"/>
        <end position="184"/>
    </location>
</feature>
<dbReference type="Pfam" id="PF02080">
    <property type="entry name" value="TrkA_C"/>
    <property type="match status" value="1"/>
</dbReference>
<keyword evidence="3 6" id="KW-0812">Transmembrane</keyword>
<dbReference type="InterPro" id="IPR006153">
    <property type="entry name" value="Cation/H_exchanger_TM"/>
</dbReference>
<dbReference type="GO" id="GO:1902600">
    <property type="term" value="P:proton transmembrane transport"/>
    <property type="evidence" value="ECO:0007669"/>
    <property type="project" value="InterPro"/>
</dbReference>
<dbReference type="Gene3D" id="1.20.1530.20">
    <property type="match status" value="1"/>
</dbReference>